<dbReference type="SUPFAM" id="SSF56601">
    <property type="entry name" value="beta-lactamase/transpeptidase-like"/>
    <property type="match status" value="1"/>
</dbReference>
<organism evidence="2 3">
    <name type="scientific">Clostridium tagluense</name>
    <dbReference type="NCBI Taxonomy" id="360422"/>
    <lineage>
        <taxon>Bacteria</taxon>
        <taxon>Bacillati</taxon>
        <taxon>Bacillota</taxon>
        <taxon>Clostridia</taxon>
        <taxon>Eubacteriales</taxon>
        <taxon>Clostridiaceae</taxon>
        <taxon>Clostridium</taxon>
    </lineage>
</organism>
<dbReference type="Pfam" id="PF00144">
    <property type="entry name" value="Beta-lactamase"/>
    <property type="match status" value="1"/>
</dbReference>
<accession>A0A401ULI6</accession>
<evidence type="ECO:0000313" key="2">
    <source>
        <dbReference type="EMBL" id="GCD10392.1"/>
    </source>
</evidence>
<dbReference type="AlphaFoldDB" id="A0A401ULI6"/>
<proteinExistence type="predicted"/>
<dbReference type="Proteomes" id="UP000287872">
    <property type="component" value="Unassembled WGS sequence"/>
</dbReference>
<protein>
    <recommendedName>
        <fullName evidence="1">Beta-lactamase-related domain-containing protein</fullName>
    </recommendedName>
</protein>
<name>A0A401ULI6_9CLOT</name>
<evidence type="ECO:0000259" key="1">
    <source>
        <dbReference type="Pfam" id="PF00144"/>
    </source>
</evidence>
<comment type="caution">
    <text evidence="2">The sequence shown here is derived from an EMBL/GenBank/DDBJ whole genome shotgun (WGS) entry which is preliminary data.</text>
</comment>
<dbReference type="Gene3D" id="3.40.710.10">
    <property type="entry name" value="DD-peptidase/beta-lactamase superfamily"/>
    <property type="match status" value="1"/>
</dbReference>
<gene>
    <name evidence="2" type="ORF">Ctaglu_20150</name>
</gene>
<dbReference type="InterPro" id="IPR001466">
    <property type="entry name" value="Beta-lactam-related"/>
</dbReference>
<dbReference type="InterPro" id="IPR012338">
    <property type="entry name" value="Beta-lactam/transpept-like"/>
</dbReference>
<reference evidence="2 3" key="1">
    <citation type="submission" date="2018-11" db="EMBL/GenBank/DDBJ databases">
        <title>Genome sequencing and assembly of Clostridium tagluense strain A121.</title>
        <authorList>
            <person name="Murakami T."/>
            <person name="Segawa T."/>
            <person name="Shcherbakova V.A."/>
            <person name="Mori H."/>
            <person name="Yoshimura Y."/>
        </authorList>
    </citation>
    <scope>NUCLEOTIDE SEQUENCE [LARGE SCALE GENOMIC DNA]</scope>
    <source>
        <strain evidence="2 3">A121</strain>
    </source>
</reference>
<keyword evidence="3" id="KW-1185">Reference proteome</keyword>
<feature type="domain" description="Beta-lactamase-related" evidence="1">
    <location>
        <begin position="1"/>
        <end position="148"/>
    </location>
</feature>
<dbReference type="EMBL" id="BHYK01000009">
    <property type="protein sequence ID" value="GCD10392.1"/>
    <property type="molecule type" value="Genomic_DNA"/>
</dbReference>
<evidence type="ECO:0000313" key="3">
    <source>
        <dbReference type="Proteomes" id="UP000287872"/>
    </source>
</evidence>
<sequence length="384" mass="44347">MNNTFIRDDRTKIIKNRAAGYSNYDYVHFNDSYERYFSRHDTISINEENVEVGGAGQLWTTVRDFYLWDKNFHNNILGKSSKKFIEVLTTSGLLNDGEECGYGCGLFLGKFYGNKLIQHGGCAGGYSAYYAQLPEKKLSVIVFGNHTDFFHDIDVCNEDGGLTHGILKLLIGYEDGRASKDENESAETNINQVEFDLDLSGKYMDPISSCIWNIRKKKDTYYVEDYLGNSTKIFYYGDGVFKSADKSKTYTVVENNKHVPEGIQLHSRKIDRMFYPFCGEKIDDSELKVYEGSYYCENLGVSYNVIVDNHKLFISNENRHNNALDLYYTSAIRDTFISAPNNYIPYYCTTFSRDANNEIISFSYRDDEETLRENFVFVKMRINF</sequence>